<keyword evidence="1" id="KW-0813">Transport</keyword>
<dbReference type="AlphaFoldDB" id="A0A5P2BF73"/>
<keyword evidence="3 5" id="KW-0067">ATP-binding</keyword>
<dbReference type="GO" id="GO:0005886">
    <property type="term" value="C:plasma membrane"/>
    <property type="evidence" value="ECO:0007669"/>
    <property type="project" value="TreeGrafter"/>
</dbReference>
<dbReference type="SMART" id="SM00382">
    <property type="entry name" value="AAA"/>
    <property type="match status" value="1"/>
</dbReference>
<dbReference type="PROSITE" id="PS50893">
    <property type="entry name" value="ABC_TRANSPORTER_2"/>
    <property type="match status" value="1"/>
</dbReference>
<dbReference type="Gene3D" id="3.40.50.300">
    <property type="entry name" value="P-loop containing nucleotide triphosphate hydrolases"/>
    <property type="match status" value="1"/>
</dbReference>
<proteinExistence type="predicted"/>
<dbReference type="GO" id="GO:0005524">
    <property type="term" value="F:ATP binding"/>
    <property type="evidence" value="ECO:0007669"/>
    <property type="project" value="UniProtKB-KW"/>
</dbReference>
<protein>
    <submittedName>
        <fullName evidence="5">ABC transporter ATP-binding protein</fullName>
    </submittedName>
</protein>
<dbReference type="InterPro" id="IPR003439">
    <property type="entry name" value="ABC_transporter-like_ATP-bd"/>
</dbReference>
<keyword evidence="6" id="KW-1185">Reference proteome</keyword>
<dbReference type="SUPFAM" id="SSF52540">
    <property type="entry name" value="P-loop containing nucleoside triphosphate hydrolases"/>
    <property type="match status" value="1"/>
</dbReference>
<dbReference type="PROSITE" id="PS00211">
    <property type="entry name" value="ABC_TRANSPORTER_1"/>
    <property type="match status" value="1"/>
</dbReference>
<dbReference type="InterPro" id="IPR015854">
    <property type="entry name" value="ABC_transpr_LolD-like"/>
</dbReference>
<dbReference type="InterPro" id="IPR027417">
    <property type="entry name" value="P-loop_NTPase"/>
</dbReference>
<evidence type="ECO:0000256" key="3">
    <source>
        <dbReference type="ARBA" id="ARBA00022840"/>
    </source>
</evidence>
<feature type="domain" description="ABC transporter" evidence="4">
    <location>
        <begin position="10"/>
        <end position="232"/>
    </location>
</feature>
<gene>
    <name evidence="5" type="ORF">DEJ47_19810</name>
</gene>
<evidence type="ECO:0000313" key="6">
    <source>
        <dbReference type="Proteomes" id="UP000323046"/>
    </source>
</evidence>
<dbReference type="InterPro" id="IPR017871">
    <property type="entry name" value="ABC_transporter-like_CS"/>
</dbReference>
<dbReference type="PANTHER" id="PTHR24220">
    <property type="entry name" value="IMPORT ATP-BINDING PROTEIN"/>
    <property type="match status" value="1"/>
</dbReference>
<keyword evidence="2" id="KW-0547">Nucleotide-binding</keyword>
<dbReference type="GO" id="GO:0016887">
    <property type="term" value="F:ATP hydrolysis activity"/>
    <property type="evidence" value="ECO:0007669"/>
    <property type="project" value="InterPro"/>
</dbReference>
<dbReference type="Pfam" id="PF00005">
    <property type="entry name" value="ABC_tran"/>
    <property type="match status" value="1"/>
</dbReference>
<accession>A0A5P2BF73</accession>
<evidence type="ECO:0000256" key="2">
    <source>
        <dbReference type="ARBA" id="ARBA00022741"/>
    </source>
</evidence>
<dbReference type="InterPro" id="IPR017911">
    <property type="entry name" value="MacB-like_ATP-bd"/>
</dbReference>
<organism evidence="5 6">
    <name type="scientific">Streptomyces venezuelae</name>
    <dbReference type="NCBI Taxonomy" id="54571"/>
    <lineage>
        <taxon>Bacteria</taxon>
        <taxon>Bacillati</taxon>
        <taxon>Actinomycetota</taxon>
        <taxon>Actinomycetes</taxon>
        <taxon>Kitasatosporales</taxon>
        <taxon>Streptomycetaceae</taxon>
        <taxon>Streptomyces</taxon>
    </lineage>
</organism>
<evidence type="ECO:0000256" key="1">
    <source>
        <dbReference type="ARBA" id="ARBA00022448"/>
    </source>
</evidence>
<sequence length="232" mass="24670">MEEMTGREALELSGLACRVPDRLLFAQVDLRLRTGESMSVTGASGSGKSTLLMCVLGLVKPDAGSVRVVGADVGRMSARALARHRRDNVGMVFQFGELLPELSPLENVALAGLLSGMRRTEAYERAAELLDDLGVPTSSSGTETLSGGERQRAAVARALINDPPLLLADEPTGSLDRAHRDAVADLLFELPRSRDCALLLVTHDPDMAGRADRQVTLAEETLHPAGTSEEAA</sequence>
<dbReference type="Proteomes" id="UP000323046">
    <property type="component" value="Chromosome"/>
</dbReference>
<dbReference type="EMBL" id="CP029193">
    <property type="protein sequence ID" value="QES28378.1"/>
    <property type="molecule type" value="Genomic_DNA"/>
</dbReference>
<dbReference type="GO" id="GO:0022857">
    <property type="term" value="F:transmembrane transporter activity"/>
    <property type="evidence" value="ECO:0007669"/>
    <property type="project" value="TreeGrafter"/>
</dbReference>
<name>A0A5P2BF73_STRVZ</name>
<evidence type="ECO:0000313" key="5">
    <source>
        <dbReference type="EMBL" id="QES28378.1"/>
    </source>
</evidence>
<reference evidence="5 6" key="1">
    <citation type="submission" date="2018-05" db="EMBL/GenBank/DDBJ databases">
        <title>Streptomyces venezuelae.</title>
        <authorList>
            <person name="Kim W."/>
            <person name="Lee N."/>
            <person name="Cho B.-K."/>
        </authorList>
    </citation>
    <scope>NUCLEOTIDE SEQUENCE [LARGE SCALE GENOMIC DNA]</scope>
    <source>
        <strain evidence="5 6">ATCC 14583</strain>
    </source>
</reference>
<dbReference type="CDD" id="cd03255">
    <property type="entry name" value="ABC_MJ0796_LolCDE_FtsE"/>
    <property type="match status" value="1"/>
</dbReference>
<dbReference type="RefSeq" id="WP_150170169.1">
    <property type="nucleotide sequence ID" value="NZ_CP029193.1"/>
</dbReference>
<dbReference type="InterPro" id="IPR003593">
    <property type="entry name" value="AAA+_ATPase"/>
</dbReference>
<dbReference type="OrthoDB" id="3266715at2"/>
<evidence type="ECO:0000259" key="4">
    <source>
        <dbReference type="PROSITE" id="PS50893"/>
    </source>
</evidence>